<dbReference type="GO" id="GO:0005739">
    <property type="term" value="C:mitochondrion"/>
    <property type="evidence" value="ECO:0007669"/>
    <property type="project" value="UniProtKB-SubCell"/>
</dbReference>
<dbReference type="GO" id="GO:0050163">
    <property type="term" value="F:oxaloacetate tautomerase activity"/>
    <property type="evidence" value="ECO:0007669"/>
    <property type="project" value="UniProtKB-ARBA"/>
</dbReference>
<feature type="region of interest" description="Disordered" evidence="11">
    <location>
        <begin position="868"/>
        <end position="904"/>
    </location>
</feature>
<dbReference type="Pfam" id="PF02636">
    <property type="entry name" value="Methyltransf_28"/>
    <property type="match status" value="1"/>
</dbReference>
<dbReference type="GO" id="GO:0032259">
    <property type="term" value="P:methylation"/>
    <property type="evidence" value="ECO:0007669"/>
    <property type="project" value="UniProtKB-KW"/>
</dbReference>
<dbReference type="GO" id="GO:0035243">
    <property type="term" value="F:protein-arginine omega-N symmetric methyltransferase activity"/>
    <property type="evidence" value="ECO:0007669"/>
    <property type="project" value="UniProtKB-EC"/>
</dbReference>
<dbReference type="InterPro" id="IPR003788">
    <property type="entry name" value="NDUFAF7"/>
</dbReference>
<dbReference type="Proteomes" id="UP000678499">
    <property type="component" value="Unassembled WGS sequence"/>
</dbReference>
<evidence type="ECO:0000256" key="8">
    <source>
        <dbReference type="ARBA" id="ARBA00023128"/>
    </source>
</evidence>
<dbReference type="OrthoDB" id="411064at2759"/>
<dbReference type="Pfam" id="PF01557">
    <property type="entry name" value="FAA_hydrolase"/>
    <property type="match status" value="1"/>
</dbReference>
<dbReference type="SUPFAM" id="SSF56529">
    <property type="entry name" value="FAH"/>
    <property type="match status" value="1"/>
</dbReference>
<sequence length="1041" mass="116725">MWVLSAASRCVLGVEGMSGTGWRTWARRCAFRQSQEKRNSLLGQLLAKIRMCGPITVADYMRECLTHPSLGYYMCADVFGPRGDFVTSPEISPMFGEMLGVWFLSEWMKLGEPTPVQVVELGPGRGTLVSDVLKVMCRHEPFRSNVTLHLVEVSPRLRAVQKQALESCAVSDVEWHSRFDTVPTGRFTLWLAHEFFDALPVHVLKRQGGVWGEVLVDMDSGGSESKLRFVVSKHETPVVKALGPPPETGDLWEVCPQAGVIAQRIGQRIHRDGGVFLVVDYGHNGASGVDSFRAYRRHEQTDPLSRPGETDLTADVDFSFLQRWASSGDNQILCYGPVSQADFLLNIGMKLRLEVFWAGIKRQRLRMKLLQYLDPAGSGETCVGVVVPGDGETRVVPCPGFRSVLQIILGSKDRDADLLPRIPDELSGMKVLDLSKLELLPPVTGQDKVLCVGMNYRDHCEEQGMPVPTEPVVFNKFPSTLIGAGCPIRVESGLTDQVDYEVELALVIGKAGKNIPEDRAHEHIFGYAVANDVSARDWQLTGRNANQWLLSKAMDTFCPLGPWLVTSDEVAGQDLRLVCRVNGETRQESSTKQMVFDSASVVAYASKFCTLLPGDVILTGTPPGVGVFRKPPVFLRDGDVVDYFCLGAVYGARSTHPGRCVRVPRCWSLRMKRRYAKKVVRLVKCGALDSYVRRKDLDPVEVCGLVYSTSRRRLVLHELCRRGQLSFVVSLMLFARRRRNDDALRRLVLAADARGDTPVHLAVLQARKHASARGPDDPVVEMYCELARHLMDAFVDVAHVRNAASESPVDLLDSFIIRRCPEEVDASLWEPDDHDGQDFERYFSDFADVEPETLSKWADRMREERRAKHASFNRKAEEKMENEEKKQKQKTRAPSPLPILDGPSRSETCVEEVHVETYNEFRRTCERLKVMLECERSRTDGDAVDQSHRTGLLSLLDAFGGVDAGLPALEAALRFSFRVGVDSDEATEKRRYVRDQLRLWHPDKFDQKLAVFLTEEEERARCAAFFAAVSRILLNLDAESR</sequence>
<evidence type="ECO:0000256" key="11">
    <source>
        <dbReference type="SAM" id="MobiDB-lite"/>
    </source>
</evidence>
<dbReference type="GO" id="GO:0046872">
    <property type="term" value="F:metal ion binding"/>
    <property type="evidence" value="ECO:0007669"/>
    <property type="project" value="UniProtKB-KW"/>
</dbReference>
<feature type="domain" description="Fumarylacetoacetase-like C-terminal" evidence="12">
    <location>
        <begin position="448"/>
        <end position="642"/>
    </location>
</feature>
<dbReference type="InterPro" id="IPR029063">
    <property type="entry name" value="SAM-dependent_MTases_sf"/>
</dbReference>
<dbReference type="Gene3D" id="3.90.850.10">
    <property type="entry name" value="Fumarylacetoacetase-like, C-terminal domain"/>
    <property type="match status" value="1"/>
</dbReference>
<keyword evidence="6" id="KW-0808">Transferase</keyword>
<evidence type="ECO:0000256" key="1">
    <source>
        <dbReference type="ARBA" id="ARBA00004173"/>
    </source>
</evidence>
<dbReference type="EMBL" id="OA882177">
    <property type="protein sequence ID" value="CAD7273533.1"/>
    <property type="molecule type" value="Genomic_DNA"/>
</dbReference>
<name>A0A7R9G8W3_9CRUS</name>
<dbReference type="EC" id="2.1.1.320" evidence="4"/>
<dbReference type="GO" id="GO:0032981">
    <property type="term" value="P:mitochondrial respiratory chain complex I assembly"/>
    <property type="evidence" value="ECO:0007669"/>
    <property type="project" value="TreeGrafter"/>
</dbReference>
<evidence type="ECO:0000313" key="13">
    <source>
        <dbReference type="EMBL" id="CAD7273533.1"/>
    </source>
</evidence>
<evidence type="ECO:0000259" key="12">
    <source>
        <dbReference type="Pfam" id="PF01557"/>
    </source>
</evidence>
<evidence type="ECO:0000256" key="3">
    <source>
        <dbReference type="ARBA" id="ARBA00010211"/>
    </source>
</evidence>
<evidence type="ECO:0000313" key="14">
    <source>
        <dbReference type="Proteomes" id="UP000678499"/>
    </source>
</evidence>
<evidence type="ECO:0000256" key="5">
    <source>
        <dbReference type="ARBA" id="ARBA00022603"/>
    </source>
</evidence>
<dbReference type="PANTHER" id="PTHR12049">
    <property type="entry name" value="PROTEIN ARGININE METHYLTRANSFERASE NDUFAF7, MITOCHONDRIAL"/>
    <property type="match status" value="1"/>
</dbReference>
<keyword evidence="7" id="KW-0479">Metal-binding</keyword>
<keyword evidence="5" id="KW-0489">Methyltransferase</keyword>
<dbReference type="InterPro" id="IPR036663">
    <property type="entry name" value="Fumarylacetoacetase_C_sf"/>
</dbReference>
<dbReference type="EMBL" id="CAJPEX010000140">
    <property type="protein sequence ID" value="CAG0913685.1"/>
    <property type="molecule type" value="Genomic_DNA"/>
</dbReference>
<comment type="similarity">
    <text evidence="2">Belongs to the NDUFAF7 family.</text>
</comment>
<dbReference type="InterPro" id="IPR011234">
    <property type="entry name" value="Fumarylacetoacetase-like_C"/>
</dbReference>
<gene>
    <name evidence="13" type="ORF">NMOB1V02_LOCUS1414</name>
</gene>
<evidence type="ECO:0000256" key="2">
    <source>
        <dbReference type="ARBA" id="ARBA00005891"/>
    </source>
</evidence>
<dbReference type="GO" id="GO:0006107">
    <property type="term" value="P:oxaloacetate metabolic process"/>
    <property type="evidence" value="ECO:0007669"/>
    <property type="project" value="UniProtKB-ARBA"/>
</dbReference>
<comment type="catalytic activity">
    <reaction evidence="10">
        <text>L-arginyl-[protein] + 2 S-adenosyl-L-methionine = N(omega),N(omega)'-dimethyl-L-arginyl-[protein] + 2 S-adenosyl-L-homocysteine + 2 H(+)</text>
        <dbReference type="Rhea" id="RHEA:48108"/>
        <dbReference type="Rhea" id="RHEA-COMP:10532"/>
        <dbReference type="Rhea" id="RHEA-COMP:11992"/>
        <dbReference type="ChEBI" id="CHEBI:15378"/>
        <dbReference type="ChEBI" id="CHEBI:29965"/>
        <dbReference type="ChEBI" id="CHEBI:57856"/>
        <dbReference type="ChEBI" id="CHEBI:59789"/>
        <dbReference type="ChEBI" id="CHEBI:88221"/>
        <dbReference type="EC" id="2.1.1.320"/>
    </reaction>
</comment>
<comment type="similarity">
    <text evidence="3">Belongs to the FAH family.</text>
</comment>
<evidence type="ECO:0000256" key="4">
    <source>
        <dbReference type="ARBA" id="ARBA00011935"/>
    </source>
</evidence>
<reference evidence="13" key="1">
    <citation type="submission" date="2020-11" db="EMBL/GenBank/DDBJ databases">
        <authorList>
            <person name="Tran Van P."/>
        </authorList>
    </citation>
    <scope>NUCLEOTIDE SEQUENCE</scope>
</reference>
<proteinExistence type="inferred from homology"/>
<evidence type="ECO:0000256" key="7">
    <source>
        <dbReference type="ARBA" id="ARBA00022723"/>
    </source>
</evidence>
<dbReference type="AlphaFoldDB" id="A0A7R9G8W3"/>
<protein>
    <recommendedName>
        <fullName evidence="4">type II protein arginine methyltransferase</fullName>
        <ecNumber evidence="4">2.1.1.320</ecNumber>
    </recommendedName>
    <alternativeName>
        <fullName evidence="9">Protein midA homolog</fullName>
    </alternativeName>
</protein>
<evidence type="ECO:0000256" key="10">
    <source>
        <dbReference type="ARBA" id="ARBA00048612"/>
    </source>
</evidence>
<keyword evidence="8" id="KW-0496">Mitochondrion</keyword>
<accession>A0A7R9G8W3</accession>
<feature type="compositionally biased region" description="Basic and acidic residues" evidence="11">
    <location>
        <begin position="874"/>
        <end position="886"/>
    </location>
</feature>
<keyword evidence="14" id="KW-1185">Reference proteome</keyword>
<dbReference type="SUPFAM" id="SSF53335">
    <property type="entry name" value="S-adenosyl-L-methionine-dependent methyltransferases"/>
    <property type="match status" value="1"/>
</dbReference>
<dbReference type="Gene3D" id="3.40.50.12710">
    <property type="match status" value="1"/>
</dbReference>
<comment type="subcellular location">
    <subcellularLocation>
        <location evidence="1">Mitochondrion</location>
    </subcellularLocation>
</comment>
<evidence type="ECO:0000256" key="6">
    <source>
        <dbReference type="ARBA" id="ARBA00022679"/>
    </source>
</evidence>
<organism evidence="13">
    <name type="scientific">Notodromas monacha</name>
    <dbReference type="NCBI Taxonomy" id="399045"/>
    <lineage>
        <taxon>Eukaryota</taxon>
        <taxon>Metazoa</taxon>
        <taxon>Ecdysozoa</taxon>
        <taxon>Arthropoda</taxon>
        <taxon>Crustacea</taxon>
        <taxon>Oligostraca</taxon>
        <taxon>Ostracoda</taxon>
        <taxon>Podocopa</taxon>
        <taxon>Podocopida</taxon>
        <taxon>Cypridocopina</taxon>
        <taxon>Cypridoidea</taxon>
        <taxon>Cyprididae</taxon>
        <taxon>Notodromas</taxon>
    </lineage>
</organism>
<dbReference type="PANTHER" id="PTHR12049:SF7">
    <property type="entry name" value="PROTEIN ARGININE METHYLTRANSFERASE NDUFAF7, MITOCHONDRIAL"/>
    <property type="match status" value="1"/>
</dbReference>
<dbReference type="FunFam" id="3.90.850.10:FF:000002">
    <property type="entry name" value="2-hydroxyhepta-2,4-diene-1,7-dioate isomerase"/>
    <property type="match status" value="1"/>
</dbReference>
<evidence type="ECO:0000256" key="9">
    <source>
        <dbReference type="ARBA" id="ARBA00030400"/>
    </source>
</evidence>
<dbReference type="InterPro" id="IPR038375">
    <property type="entry name" value="NDUFAF7_sf"/>
</dbReference>